<dbReference type="HOGENOM" id="CLU_036590_1_2_3"/>
<feature type="binding site" evidence="16">
    <location>
        <position position="163"/>
    </location>
    <ligand>
        <name>NADP(+)</name>
        <dbReference type="ChEBI" id="CHEBI:58349"/>
    </ligand>
</feature>
<dbReference type="GO" id="GO:0008703">
    <property type="term" value="F:5-amino-6-(5-phosphoribosylamino)uracil reductase activity"/>
    <property type="evidence" value="ECO:0007669"/>
    <property type="project" value="UniProtKB-EC"/>
</dbReference>
<reference evidence="19 20" key="1">
    <citation type="journal article" date="2007" name="PLoS Genet.">
        <title>Patterns and implications of gene gain and loss in the evolution of Prochlorococcus.</title>
        <authorList>
            <person name="Kettler G.C."/>
            <person name="Martiny A.C."/>
            <person name="Huang K."/>
            <person name="Zucker J."/>
            <person name="Coleman M.L."/>
            <person name="Rodrigue S."/>
            <person name="Chen F."/>
            <person name="Lapidus A."/>
            <person name="Ferriera S."/>
            <person name="Johnson J."/>
            <person name="Steglich C."/>
            <person name="Church G.M."/>
            <person name="Richardson P."/>
            <person name="Chisholm S.W."/>
        </authorList>
    </citation>
    <scope>NUCLEOTIDE SEQUENCE [LARGE SCALE GENOMIC DNA]</scope>
    <source>
        <strain evidence="20">MIT 9211</strain>
    </source>
</reference>
<dbReference type="RefSeq" id="WP_012195860.1">
    <property type="nucleotide sequence ID" value="NC_009976.1"/>
</dbReference>
<dbReference type="AlphaFoldDB" id="A9BBM7"/>
<proteinExistence type="inferred from homology"/>
<feature type="binding site" evidence="17">
    <location>
        <position position="84"/>
    </location>
    <ligand>
        <name>Zn(2+)</name>
        <dbReference type="ChEBI" id="CHEBI:29105"/>
        <note>catalytic</note>
    </ligand>
</feature>
<keyword evidence="10 14" id="KW-0560">Oxidoreductase</keyword>
<keyword evidence="11" id="KW-0511">Multifunctional enzyme</keyword>
<dbReference type="SUPFAM" id="SSF53927">
    <property type="entry name" value="Cytidine deaminase-like"/>
    <property type="match status" value="1"/>
</dbReference>
<sequence length="365" mass="39788">MTKKDLNIEECFYWMQRAFQLAQLADGETNPNPLVGAVVLDPDKLLIGEGFHSKAGSPHAEVEALRQAGDAAKGGTLLVTLEPCCHYGLTPPCTKTIIESGVSRVVVGLQDPDPRVSGNGIRLLKEAGIEVITGILKEEISFQNRAFIFRIKTGRPWGILKLAMSFDGRTGLSNGKSKWITSQEAREKVHALRAKCDAVIIGGGTLRADDPLLTSRGLRNPEPLRVVFSQSLSLPIGAQIWRTESAKTLVAFSNENALPLIQELPENVEKLKLHESNPRELLEELAKKGCNRILWECGPSLATSAIKQNCVQEIVIFMAPKLLGGLPAMTLLGNFGFDSLDQALILKEVSLAKSGKDFVLNTFLE</sequence>
<evidence type="ECO:0000256" key="1">
    <source>
        <dbReference type="ARBA" id="ARBA00002151"/>
    </source>
</evidence>
<keyword evidence="6 14" id="KW-0686">Riboflavin biosynthesis</keyword>
<dbReference type="GO" id="GO:0009231">
    <property type="term" value="P:riboflavin biosynthetic process"/>
    <property type="evidence" value="ECO:0007669"/>
    <property type="project" value="UniProtKB-UniPathway"/>
</dbReference>
<dbReference type="InterPro" id="IPR016192">
    <property type="entry name" value="APOBEC/CMP_deaminase_Zn-bd"/>
</dbReference>
<feature type="binding site" evidence="16">
    <location>
        <position position="177"/>
    </location>
    <ligand>
        <name>substrate</name>
    </ligand>
</feature>
<dbReference type="CDD" id="cd01284">
    <property type="entry name" value="Riboflavin_deaminase-reductase"/>
    <property type="match status" value="1"/>
</dbReference>
<evidence type="ECO:0000256" key="11">
    <source>
        <dbReference type="ARBA" id="ARBA00023268"/>
    </source>
</evidence>
<comment type="catalytic activity">
    <reaction evidence="13 14">
        <text>2,5-diamino-6-hydroxy-4-(5-phosphoribosylamino)-pyrimidine + H2O + H(+) = 5-amino-6-(5-phospho-D-ribosylamino)uracil + NH4(+)</text>
        <dbReference type="Rhea" id="RHEA:21868"/>
        <dbReference type="ChEBI" id="CHEBI:15377"/>
        <dbReference type="ChEBI" id="CHEBI:15378"/>
        <dbReference type="ChEBI" id="CHEBI:28938"/>
        <dbReference type="ChEBI" id="CHEBI:58453"/>
        <dbReference type="ChEBI" id="CHEBI:58614"/>
        <dbReference type="EC" id="3.5.4.26"/>
    </reaction>
</comment>
<dbReference type="InterPro" id="IPR050765">
    <property type="entry name" value="Riboflavin_Biosynth_HTPR"/>
</dbReference>
<evidence type="ECO:0000256" key="5">
    <source>
        <dbReference type="ARBA" id="ARBA00007417"/>
    </source>
</evidence>
<feature type="binding site" evidence="16">
    <location>
        <position position="296"/>
    </location>
    <ligand>
        <name>substrate</name>
    </ligand>
</feature>
<feature type="binding site" evidence="16">
    <location>
        <position position="193"/>
    </location>
    <ligand>
        <name>substrate</name>
    </ligand>
</feature>
<feature type="binding site" evidence="16">
    <location>
        <position position="216"/>
    </location>
    <ligand>
        <name>substrate</name>
    </ligand>
</feature>
<dbReference type="eggNOG" id="COG1985">
    <property type="taxonomic scope" value="Bacteria"/>
</dbReference>
<evidence type="ECO:0000256" key="10">
    <source>
        <dbReference type="ARBA" id="ARBA00023002"/>
    </source>
</evidence>
<dbReference type="Pfam" id="PF00383">
    <property type="entry name" value="dCMP_cyt_deam_1"/>
    <property type="match status" value="1"/>
</dbReference>
<keyword evidence="20" id="KW-1185">Reference proteome</keyword>
<comment type="function">
    <text evidence="1 14">Converts 2,5-diamino-6-(ribosylamino)-4(3h)-pyrimidinone 5'-phosphate into 5-amino-6-(ribosylamino)-2,4(1h,3h)-pyrimidinedione 5'-phosphate.</text>
</comment>
<evidence type="ECO:0000256" key="8">
    <source>
        <dbReference type="ARBA" id="ARBA00022833"/>
    </source>
</evidence>
<feature type="binding site" evidence="17">
    <location>
        <position position="59"/>
    </location>
    <ligand>
        <name>Zn(2+)</name>
        <dbReference type="ChEBI" id="CHEBI:29105"/>
        <note>catalytic</note>
    </ligand>
</feature>
<evidence type="ECO:0000256" key="15">
    <source>
        <dbReference type="PIRSR" id="PIRSR006769-1"/>
    </source>
</evidence>
<keyword evidence="7 14" id="KW-0479">Metal-binding</keyword>
<evidence type="ECO:0000256" key="12">
    <source>
        <dbReference type="ARBA" id="ARBA00049861"/>
    </source>
</evidence>
<dbReference type="PROSITE" id="PS51747">
    <property type="entry name" value="CYT_DCMP_DEAMINASES_2"/>
    <property type="match status" value="1"/>
</dbReference>
<evidence type="ECO:0000256" key="13">
    <source>
        <dbReference type="ARBA" id="ARBA00049886"/>
    </source>
</evidence>
<dbReference type="Gene3D" id="3.40.140.10">
    <property type="entry name" value="Cytidine Deaminase, domain 2"/>
    <property type="match status" value="1"/>
</dbReference>
<evidence type="ECO:0000256" key="14">
    <source>
        <dbReference type="PIRNR" id="PIRNR006769"/>
    </source>
</evidence>
<evidence type="ECO:0000313" key="19">
    <source>
        <dbReference type="EMBL" id="ABX09239.1"/>
    </source>
</evidence>
<dbReference type="KEGG" id="pmj:P9211_13081"/>
<gene>
    <name evidence="19" type="ordered locus">P9211_13081</name>
</gene>
<evidence type="ECO:0000256" key="2">
    <source>
        <dbReference type="ARBA" id="ARBA00004882"/>
    </source>
</evidence>
<comment type="cofactor">
    <cofactor evidence="14 17">
        <name>Zn(2+)</name>
        <dbReference type="ChEBI" id="CHEBI:29105"/>
    </cofactor>
    <text evidence="14 17">Binds 1 zinc ion.</text>
</comment>
<dbReference type="SUPFAM" id="SSF53597">
    <property type="entry name" value="Dihydrofolate reductase-like"/>
    <property type="match status" value="1"/>
</dbReference>
<dbReference type="EMBL" id="CP000878">
    <property type="protein sequence ID" value="ABX09239.1"/>
    <property type="molecule type" value="Genomic_DNA"/>
</dbReference>
<keyword evidence="14 19" id="KW-0378">Hydrolase</keyword>
<dbReference type="UniPathway" id="UPA00275">
    <property type="reaction ID" value="UER00401"/>
</dbReference>
<accession>A9BBM7</accession>
<feature type="binding site" evidence="16">
    <location>
        <position position="213"/>
    </location>
    <ligand>
        <name>substrate</name>
    </ligand>
</feature>
<dbReference type="EC" id="3.5.4.26" evidence="14"/>
<feature type="binding site" evidence="17">
    <location>
        <position position="93"/>
    </location>
    <ligand>
        <name>Zn(2+)</name>
        <dbReference type="ChEBI" id="CHEBI:29105"/>
        <note>catalytic</note>
    </ligand>
</feature>
<evidence type="ECO:0000256" key="16">
    <source>
        <dbReference type="PIRSR" id="PIRSR006769-2"/>
    </source>
</evidence>
<feature type="binding site" evidence="16">
    <location>
        <position position="209"/>
    </location>
    <ligand>
        <name>NADP(+)</name>
        <dbReference type="ChEBI" id="CHEBI:58349"/>
    </ligand>
</feature>
<feature type="binding site" evidence="16">
    <location>
        <position position="205"/>
    </location>
    <ligand>
        <name>NADP(+)</name>
        <dbReference type="ChEBI" id="CHEBI:58349"/>
    </ligand>
</feature>
<dbReference type="eggNOG" id="COG0117">
    <property type="taxonomic scope" value="Bacteria"/>
</dbReference>
<dbReference type="Pfam" id="PF01872">
    <property type="entry name" value="RibD_C"/>
    <property type="match status" value="1"/>
</dbReference>
<dbReference type="InterPro" id="IPR016193">
    <property type="entry name" value="Cytidine_deaminase-like"/>
</dbReference>
<feature type="binding site" evidence="16">
    <location>
        <begin position="298"/>
        <end position="304"/>
    </location>
    <ligand>
        <name>NADP(+)</name>
        <dbReference type="ChEBI" id="CHEBI:58349"/>
    </ligand>
</feature>
<dbReference type="PIRSF" id="PIRSF006769">
    <property type="entry name" value="RibD"/>
    <property type="match status" value="1"/>
</dbReference>
<dbReference type="PANTHER" id="PTHR38011:SF7">
    <property type="entry name" value="2,5-DIAMINO-6-RIBOSYLAMINO-4(3H)-PYRIMIDINONE 5'-PHOSPHATE REDUCTASE"/>
    <property type="match status" value="1"/>
</dbReference>
<name>A9BBM7_PROM4</name>
<feature type="domain" description="CMP/dCMP-type deaminase" evidence="18">
    <location>
        <begin position="9"/>
        <end position="131"/>
    </location>
</feature>
<protein>
    <recommendedName>
        <fullName evidence="14">Riboflavin biosynthesis protein RibD</fullName>
    </recommendedName>
    <domain>
        <recommendedName>
            <fullName evidence="14">Diaminohydroxyphosphoribosylaminopyrimidine deaminase</fullName>
            <shortName evidence="14">DRAP deaminase</shortName>
            <ecNumber evidence="14">3.5.4.26</ecNumber>
        </recommendedName>
        <alternativeName>
            <fullName evidence="14">Riboflavin-specific deaminase</fullName>
        </alternativeName>
    </domain>
    <domain>
        <recommendedName>
            <fullName evidence="14">5-amino-6-(5-phosphoribosylamino)uracil reductase</fullName>
            <ecNumber evidence="14">1.1.1.193</ecNumber>
        </recommendedName>
        <alternativeName>
            <fullName evidence="14">HTP reductase</fullName>
        </alternativeName>
    </domain>
</protein>
<dbReference type="PROSITE" id="PS00903">
    <property type="entry name" value="CYT_DCMP_DEAMINASES_1"/>
    <property type="match status" value="1"/>
</dbReference>
<comment type="catalytic activity">
    <reaction evidence="12 14">
        <text>5-amino-6-(5-phospho-D-ribitylamino)uracil + NADP(+) = 5-amino-6-(5-phospho-D-ribosylamino)uracil + NADPH + H(+)</text>
        <dbReference type="Rhea" id="RHEA:17845"/>
        <dbReference type="ChEBI" id="CHEBI:15378"/>
        <dbReference type="ChEBI" id="CHEBI:57783"/>
        <dbReference type="ChEBI" id="CHEBI:58349"/>
        <dbReference type="ChEBI" id="CHEBI:58421"/>
        <dbReference type="ChEBI" id="CHEBI:58453"/>
        <dbReference type="EC" id="1.1.1.193"/>
    </reaction>
</comment>
<comment type="similarity">
    <text evidence="5 14">In the C-terminal section; belongs to the HTP reductase family.</text>
</comment>
<dbReference type="InterPro" id="IPR011549">
    <property type="entry name" value="RibD_C"/>
</dbReference>
<dbReference type="PANTHER" id="PTHR38011">
    <property type="entry name" value="DIHYDROFOLATE REDUCTASE FAMILY PROTEIN (AFU_ORTHOLOGUE AFUA_8G06820)"/>
    <property type="match status" value="1"/>
</dbReference>
<evidence type="ECO:0000256" key="3">
    <source>
        <dbReference type="ARBA" id="ARBA00004910"/>
    </source>
</evidence>
<dbReference type="NCBIfam" id="TIGR00227">
    <property type="entry name" value="ribD_Cterm"/>
    <property type="match status" value="1"/>
</dbReference>
<comment type="pathway">
    <text evidence="2 14">Cofactor biosynthesis; riboflavin biosynthesis; 5-amino-6-(D-ribitylamino)uracil from GTP: step 2/4.</text>
</comment>
<comment type="similarity">
    <text evidence="4 14">In the N-terminal section; belongs to the cytidine and deoxycytidylate deaminase family.</text>
</comment>
<dbReference type="EC" id="1.1.1.193" evidence="14"/>
<dbReference type="GO" id="GO:0050661">
    <property type="term" value="F:NADP binding"/>
    <property type="evidence" value="ECO:0007669"/>
    <property type="project" value="InterPro"/>
</dbReference>
<evidence type="ECO:0000256" key="7">
    <source>
        <dbReference type="ARBA" id="ARBA00022723"/>
    </source>
</evidence>
<dbReference type="InterPro" id="IPR002125">
    <property type="entry name" value="CMP_dCMP_dom"/>
</dbReference>
<dbReference type="InterPro" id="IPR002734">
    <property type="entry name" value="RibDG_C"/>
</dbReference>
<dbReference type="GO" id="GO:0008835">
    <property type="term" value="F:diaminohydroxyphosphoribosylaminopyrimidine deaminase activity"/>
    <property type="evidence" value="ECO:0007669"/>
    <property type="project" value="UniProtKB-EC"/>
</dbReference>
<evidence type="ECO:0000259" key="18">
    <source>
        <dbReference type="PROSITE" id="PS51747"/>
    </source>
</evidence>
<feature type="binding site" evidence="16">
    <location>
        <position position="179"/>
    </location>
    <ligand>
        <name>NADP(+)</name>
        <dbReference type="ChEBI" id="CHEBI:58349"/>
    </ligand>
</feature>
<keyword evidence="8 14" id="KW-0862">Zinc</keyword>
<dbReference type="InterPro" id="IPR024072">
    <property type="entry name" value="DHFR-like_dom_sf"/>
</dbReference>
<organism evidence="19 20">
    <name type="scientific">Prochlorococcus marinus (strain MIT 9211)</name>
    <dbReference type="NCBI Taxonomy" id="93059"/>
    <lineage>
        <taxon>Bacteria</taxon>
        <taxon>Bacillati</taxon>
        <taxon>Cyanobacteriota</taxon>
        <taxon>Cyanophyceae</taxon>
        <taxon>Synechococcales</taxon>
        <taxon>Prochlorococcaceae</taxon>
        <taxon>Prochlorococcus</taxon>
    </lineage>
</organism>
<evidence type="ECO:0000256" key="6">
    <source>
        <dbReference type="ARBA" id="ARBA00022619"/>
    </source>
</evidence>
<evidence type="ECO:0000256" key="9">
    <source>
        <dbReference type="ARBA" id="ARBA00022857"/>
    </source>
</evidence>
<dbReference type="Proteomes" id="UP000000788">
    <property type="component" value="Chromosome"/>
</dbReference>
<keyword evidence="9 14" id="KW-0521">NADP</keyword>
<feature type="active site" description="Proton donor" evidence="15">
    <location>
        <position position="61"/>
    </location>
</feature>
<dbReference type="GO" id="GO:0008270">
    <property type="term" value="F:zinc ion binding"/>
    <property type="evidence" value="ECO:0007669"/>
    <property type="project" value="InterPro"/>
</dbReference>
<dbReference type="STRING" id="93059.P9211_13081"/>
<dbReference type="InterPro" id="IPR004794">
    <property type="entry name" value="Eubact_RibD"/>
</dbReference>
<evidence type="ECO:0000313" key="20">
    <source>
        <dbReference type="Proteomes" id="UP000000788"/>
    </source>
</evidence>
<dbReference type="Gene3D" id="3.40.430.10">
    <property type="entry name" value="Dihydrofolate Reductase, subunit A"/>
    <property type="match status" value="1"/>
</dbReference>
<evidence type="ECO:0000256" key="4">
    <source>
        <dbReference type="ARBA" id="ARBA00005259"/>
    </source>
</evidence>
<comment type="pathway">
    <text evidence="3 14">Cofactor biosynthesis; riboflavin biosynthesis; 5-amino-6-(D-ribitylamino)uracil from GTP: step 3/4.</text>
</comment>
<evidence type="ECO:0000256" key="17">
    <source>
        <dbReference type="PIRSR" id="PIRSR006769-3"/>
    </source>
</evidence>
<dbReference type="NCBIfam" id="TIGR00326">
    <property type="entry name" value="eubact_ribD"/>
    <property type="match status" value="1"/>
</dbReference>